<proteinExistence type="predicted"/>
<dbReference type="Proteomes" id="UP001596353">
    <property type="component" value="Unassembled WGS sequence"/>
</dbReference>
<evidence type="ECO:0000313" key="1">
    <source>
        <dbReference type="EMBL" id="MFC6760976.1"/>
    </source>
</evidence>
<name>A0ABW2B6Z7_9RHOB</name>
<dbReference type="EMBL" id="JBHSWG010000001">
    <property type="protein sequence ID" value="MFC6760976.1"/>
    <property type="molecule type" value="Genomic_DNA"/>
</dbReference>
<sequence>MYPVNLISLSTNAVLLALEAQTVMALRLMAMAGLIPQKAGENTRMVSEKLPALNKANAAASKAIMAGKSPDQVISAAMAPLSRKVRANRKRLMK</sequence>
<reference evidence="2" key="1">
    <citation type="journal article" date="2019" name="Int. J. Syst. Evol. Microbiol.">
        <title>The Global Catalogue of Microorganisms (GCM) 10K type strain sequencing project: providing services to taxonomists for standard genome sequencing and annotation.</title>
        <authorList>
            <consortium name="The Broad Institute Genomics Platform"/>
            <consortium name="The Broad Institute Genome Sequencing Center for Infectious Disease"/>
            <person name="Wu L."/>
            <person name="Ma J."/>
        </authorList>
    </citation>
    <scope>NUCLEOTIDE SEQUENCE [LARGE SCALE GENOMIC DNA]</scope>
    <source>
        <strain evidence="2">CCUG 66188</strain>
    </source>
</reference>
<protein>
    <submittedName>
        <fullName evidence="1">Antifreeze protein</fullName>
    </submittedName>
</protein>
<keyword evidence="2" id="KW-1185">Reference proteome</keyword>
<accession>A0ABW2B6Z7</accession>
<organism evidence="1 2">
    <name type="scientific">Sulfitobacter porphyrae</name>
    <dbReference type="NCBI Taxonomy" id="1246864"/>
    <lineage>
        <taxon>Bacteria</taxon>
        <taxon>Pseudomonadati</taxon>
        <taxon>Pseudomonadota</taxon>
        <taxon>Alphaproteobacteria</taxon>
        <taxon>Rhodobacterales</taxon>
        <taxon>Roseobacteraceae</taxon>
        <taxon>Sulfitobacter</taxon>
    </lineage>
</organism>
<comment type="caution">
    <text evidence="1">The sequence shown here is derived from an EMBL/GenBank/DDBJ whole genome shotgun (WGS) entry which is preliminary data.</text>
</comment>
<evidence type="ECO:0000313" key="2">
    <source>
        <dbReference type="Proteomes" id="UP001596353"/>
    </source>
</evidence>
<gene>
    <name evidence="1" type="ORF">ACFQFQ_18160</name>
</gene>